<keyword evidence="3 5" id="KW-0548">Nucleotidyltransferase</keyword>
<dbReference type="EC" id="2.7.7.7" evidence="5"/>
<dbReference type="Pfam" id="PF14792">
    <property type="entry name" value="DNA_pol_B_palm"/>
    <property type="match status" value="1"/>
</dbReference>
<name>A0AAF0DXY1_9BASI</name>
<comment type="subcellular location">
    <subcellularLocation>
        <location evidence="5">Nucleus</location>
    </subcellularLocation>
</comment>
<dbReference type="InterPro" id="IPR043519">
    <property type="entry name" value="NT_sf"/>
</dbReference>
<evidence type="ECO:0000256" key="2">
    <source>
        <dbReference type="ARBA" id="ARBA00022679"/>
    </source>
</evidence>
<dbReference type="InterPro" id="IPR002054">
    <property type="entry name" value="DNA-dir_DNA_pol_X"/>
</dbReference>
<evidence type="ECO:0000313" key="7">
    <source>
        <dbReference type="EMBL" id="WFD02588.1"/>
    </source>
</evidence>
<dbReference type="SUPFAM" id="SSF81301">
    <property type="entry name" value="Nucleotidyltransferase"/>
    <property type="match status" value="1"/>
</dbReference>
<dbReference type="AlphaFoldDB" id="A0AAF0DXY1"/>
<keyword evidence="8" id="KW-1185">Reference proteome</keyword>
<dbReference type="GO" id="GO:0006303">
    <property type="term" value="P:double-strand break repair via nonhomologous end joining"/>
    <property type="evidence" value="ECO:0007669"/>
    <property type="project" value="TreeGrafter"/>
</dbReference>
<dbReference type="GO" id="GO:0003887">
    <property type="term" value="F:DNA-directed DNA polymerase activity"/>
    <property type="evidence" value="ECO:0007669"/>
    <property type="project" value="UniProtKB-UniRule"/>
</dbReference>
<dbReference type="SMART" id="SM00483">
    <property type="entry name" value="POLXc"/>
    <property type="match status" value="1"/>
</dbReference>
<protein>
    <recommendedName>
        <fullName evidence="5">DNA polymerase</fullName>
        <ecNumber evidence="5">2.7.7.7</ecNumber>
    </recommendedName>
</protein>
<dbReference type="SUPFAM" id="SSF81585">
    <property type="entry name" value="PsbU/PolX domain-like"/>
    <property type="match status" value="1"/>
</dbReference>
<dbReference type="PANTHER" id="PTHR11276">
    <property type="entry name" value="DNA POLYMERASE TYPE-X FAMILY MEMBER"/>
    <property type="match status" value="1"/>
</dbReference>
<accession>A0AAF0DXY1</accession>
<dbReference type="PRINTS" id="PR00870">
    <property type="entry name" value="DNAPOLXBETA"/>
</dbReference>
<dbReference type="PANTHER" id="PTHR11276:SF28">
    <property type="entry name" value="DNA POLYMERASE LAMBDA"/>
    <property type="match status" value="1"/>
</dbReference>
<keyword evidence="5" id="KW-0234">DNA repair</keyword>
<evidence type="ECO:0000256" key="5">
    <source>
        <dbReference type="RuleBase" id="RU366014"/>
    </source>
</evidence>
<evidence type="ECO:0000256" key="1">
    <source>
        <dbReference type="ARBA" id="ARBA00022634"/>
    </source>
</evidence>
<sequence length="258" mass="28386">MAHVIRQFYELGTIAEVDTVRADTAIQTLLRFTTLYGIGPRTAERAYNDGCRTLEDLTRHKSTAISAHLGVVESLALLPDLEQRISRTEVVRIADEIMQVLFSFLPEAIGTIAGSFRRGAPSSGDVDLVVTHGPRDTVAPGEALVRLVDALKRLDRVTHTVSLARRAHAELNEHGVEVAQLVYRSTPDGIHRRVDVVFAPRAQYGAALLGWTGGVLYERDLRRHARSRGYVFSATGLTREEDQALVPTPSEASMCVPH</sequence>
<dbReference type="InterPro" id="IPR002008">
    <property type="entry name" value="DNA_pol_X_beta-like"/>
</dbReference>
<reference evidence="7" key="1">
    <citation type="submission" date="2023-03" db="EMBL/GenBank/DDBJ databases">
        <title>Mating type loci evolution in Malassezia.</title>
        <authorList>
            <person name="Coelho M.A."/>
        </authorList>
    </citation>
    <scope>NUCLEOTIDE SEQUENCE</scope>
    <source>
        <strain evidence="7">CBS 7876</strain>
    </source>
</reference>
<dbReference type="GO" id="GO:0005634">
    <property type="term" value="C:nucleus"/>
    <property type="evidence" value="ECO:0007669"/>
    <property type="project" value="UniProtKB-SubCell"/>
</dbReference>
<comment type="function">
    <text evidence="5">DNA polymerase that functions in several pathways of DNA repair. Involved in base excision repair (BER) responsible for repair of lesions that give rise to abasic (AP) sites in DNA. Also contributes to DNA double-strand break repair by non-homologous end joining and homologous recombination. Has both template-dependent and template-independent (terminal transferase) DNA polymerase activities. Has also a 5'-deoxyribose-5-phosphate lyase (dRP lyase) activity.</text>
</comment>
<keyword evidence="4" id="KW-0235">DNA replication</keyword>
<dbReference type="InterPro" id="IPR028207">
    <property type="entry name" value="DNA_pol_B_palm_palm"/>
</dbReference>
<gene>
    <name evidence="7" type="ORF">MOBT1_001268</name>
</gene>
<comment type="catalytic activity">
    <reaction evidence="5">
        <text>DNA(n) + a 2'-deoxyribonucleoside 5'-triphosphate = DNA(n+1) + diphosphate</text>
        <dbReference type="Rhea" id="RHEA:22508"/>
        <dbReference type="Rhea" id="RHEA-COMP:17339"/>
        <dbReference type="Rhea" id="RHEA-COMP:17340"/>
        <dbReference type="ChEBI" id="CHEBI:33019"/>
        <dbReference type="ChEBI" id="CHEBI:61560"/>
        <dbReference type="ChEBI" id="CHEBI:173112"/>
        <dbReference type="EC" id="2.7.7.7"/>
    </reaction>
</comment>
<dbReference type="Gene3D" id="3.30.210.10">
    <property type="entry name" value="DNA polymerase, thumb domain"/>
    <property type="match status" value="1"/>
</dbReference>
<keyword evidence="5" id="KW-0227">DNA damage</keyword>
<evidence type="ECO:0000256" key="4">
    <source>
        <dbReference type="ARBA" id="ARBA00022705"/>
    </source>
</evidence>
<organism evidence="7 8">
    <name type="scientific">Malassezia obtusa</name>
    <dbReference type="NCBI Taxonomy" id="76774"/>
    <lineage>
        <taxon>Eukaryota</taxon>
        <taxon>Fungi</taxon>
        <taxon>Dikarya</taxon>
        <taxon>Basidiomycota</taxon>
        <taxon>Ustilaginomycotina</taxon>
        <taxon>Malasseziomycetes</taxon>
        <taxon>Malasseziales</taxon>
        <taxon>Malasseziaceae</taxon>
        <taxon>Malassezia</taxon>
    </lineage>
</organism>
<feature type="domain" description="DNA-directed DNA polymerase X" evidence="6">
    <location>
        <begin position="1"/>
        <end position="251"/>
    </location>
</feature>
<comment type="similarity">
    <text evidence="5">Belongs to the DNA polymerase type-X family.</text>
</comment>
<dbReference type="Proteomes" id="UP001214603">
    <property type="component" value="Chromosome 2"/>
</dbReference>
<dbReference type="EMBL" id="CP119935">
    <property type="protein sequence ID" value="WFD02588.1"/>
    <property type="molecule type" value="Genomic_DNA"/>
</dbReference>
<dbReference type="Pfam" id="PF14791">
    <property type="entry name" value="DNA_pol_B_thumb"/>
    <property type="match status" value="1"/>
</dbReference>
<dbReference type="GO" id="GO:0046872">
    <property type="term" value="F:metal ion binding"/>
    <property type="evidence" value="ECO:0007669"/>
    <property type="project" value="UniProtKB-UniRule"/>
</dbReference>
<dbReference type="InterPro" id="IPR022312">
    <property type="entry name" value="DNA_pol_X"/>
</dbReference>
<evidence type="ECO:0000259" key="6">
    <source>
        <dbReference type="SMART" id="SM00483"/>
    </source>
</evidence>
<proteinExistence type="inferred from homology"/>
<evidence type="ECO:0000313" key="8">
    <source>
        <dbReference type="Proteomes" id="UP001214603"/>
    </source>
</evidence>
<keyword evidence="1" id="KW-0237">DNA synthesis</keyword>
<keyword evidence="5" id="KW-0539">Nucleus</keyword>
<dbReference type="PRINTS" id="PR00869">
    <property type="entry name" value="DNAPOLX"/>
</dbReference>
<keyword evidence="5 7" id="KW-0239">DNA-directed DNA polymerase</keyword>
<dbReference type="GO" id="GO:0003677">
    <property type="term" value="F:DNA binding"/>
    <property type="evidence" value="ECO:0007669"/>
    <property type="project" value="UniProtKB-UniRule"/>
</dbReference>
<dbReference type="Gene3D" id="3.30.460.10">
    <property type="entry name" value="Beta Polymerase, domain 2"/>
    <property type="match status" value="1"/>
</dbReference>
<evidence type="ECO:0000256" key="3">
    <source>
        <dbReference type="ARBA" id="ARBA00022695"/>
    </source>
</evidence>
<dbReference type="Gene3D" id="1.10.150.20">
    <property type="entry name" value="5' to 3' exonuclease, C-terminal subdomain"/>
    <property type="match status" value="1"/>
</dbReference>
<keyword evidence="2 5" id="KW-0808">Transferase</keyword>
<dbReference type="InterPro" id="IPR037160">
    <property type="entry name" value="DNA_Pol_thumb_sf"/>
</dbReference>
<dbReference type="InterPro" id="IPR029398">
    <property type="entry name" value="PolB_thumb"/>
</dbReference>